<evidence type="ECO:0000256" key="1">
    <source>
        <dbReference type="SAM" id="Phobius"/>
    </source>
</evidence>
<keyword evidence="1" id="KW-1133">Transmembrane helix</keyword>
<organism evidence="3 4">
    <name type="scientific">Mycobacterium asiaticum</name>
    <dbReference type="NCBI Taxonomy" id="1790"/>
    <lineage>
        <taxon>Bacteria</taxon>
        <taxon>Bacillati</taxon>
        <taxon>Actinomycetota</taxon>
        <taxon>Actinomycetes</taxon>
        <taxon>Mycobacteriales</taxon>
        <taxon>Mycobacteriaceae</taxon>
        <taxon>Mycobacterium</taxon>
    </lineage>
</organism>
<evidence type="ECO:0000313" key="3">
    <source>
        <dbReference type="EMBL" id="OBK16152.1"/>
    </source>
</evidence>
<evidence type="ECO:0000259" key="2">
    <source>
        <dbReference type="Pfam" id="PF13828"/>
    </source>
</evidence>
<proteinExistence type="predicted"/>
<dbReference type="Pfam" id="PF13828">
    <property type="entry name" value="DUF4190"/>
    <property type="match status" value="1"/>
</dbReference>
<feature type="transmembrane region" description="Helical" evidence="1">
    <location>
        <begin position="74"/>
        <end position="98"/>
    </location>
</feature>
<keyword evidence="1" id="KW-0472">Membrane</keyword>
<protein>
    <recommendedName>
        <fullName evidence="2">DUF4190 domain-containing protein</fullName>
    </recommendedName>
</protein>
<dbReference type="Proteomes" id="UP000093629">
    <property type="component" value="Unassembled WGS sequence"/>
</dbReference>
<dbReference type="EMBL" id="LZLQ01000071">
    <property type="protein sequence ID" value="OBK16152.1"/>
    <property type="molecule type" value="Genomic_DNA"/>
</dbReference>
<comment type="caution">
    <text evidence="3">The sequence shown here is derived from an EMBL/GenBank/DDBJ whole genome shotgun (WGS) entry which is preliminary data.</text>
</comment>
<dbReference type="InterPro" id="IPR025241">
    <property type="entry name" value="DUF4190"/>
</dbReference>
<dbReference type="AlphaFoldDB" id="A0A1A3N703"/>
<accession>A0A1A3N703</accession>
<feature type="domain" description="DUF4190" evidence="2">
    <location>
        <begin position="33"/>
        <end position="92"/>
    </location>
</feature>
<gene>
    <name evidence="3" type="ORF">A5636_04120</name>
</gene>
<keyword evidence="1" id="KW-0812">Transmembrane</keyword>
<evidence type="ECO:0000313" key="4">
    <source>
        <dbReference type="Proteomes" id="UP000093629"/>
    </source>
</evidence>
<sequence length="100" mass="10160">MPPQYGGYPGGYYPGWGHAPGGYGAPRTGMNTMAIVSLIAGVLGIFCCVGSIVGIVCGTVGLNQIKQTREDGHGLAVSGIVISVATLLFYFVVLALGARG</sequence>
<reference evidence="4" key="1">
    <citation type="submission" date="2016-06" db="EMBL/GenBank/DDBJ databases">
        <authorList>
            <person name="Sutton G."/>
            <person name="Brinkac L."/>
            <person name="Sanka R."/>
            <person name="Adams M."/>
            <person name="Lau E."/>
            <person name="Garcia-Basteiro A."/>
            <person name="Lopez-Varela E."/>
            <person name="Palencia S."/>
        </authorList>
    </citation>
    <scope>NUCLEOTIDE SEQUENCE [LARGE SCALE GENOMIC DNA]</scope>
    <source>
        <strain evidence="4">1245139.5</strain>
    </source>
</reference>
<keyword evidence="4" id="KW-1185">Reference proteome</keyword>
<name>A0A1A3N703_MYCAS</name>
<feature type="transmembrane region" description="Helical" evidence="1">
    <location>
        <begin position="33"/>
        <end position="62"/>
    </location>
</feature>